<proteinExistence type="predicted"/>
<evidence type="ECO:0000313" key="1">
    <source>
        <dbReference type="EMBL" id="MPY52769.1"/>
    </source>
</evidence>
<keyword evidence="2" id="KW-1185">Reference proteome</keyword>
<comment type="caution">
    <text evidence="1">The sequence shown here is derived from an EMBL/GenBank/DDBJ whole genome shotgun (WGS) entry which is preliminary data.</text>
</comment>
<dbReference type="EMBL" id="VMNX01000153">
    <property type="protein sequence ID" value="MPY52769.1"/>
    <property type="molecule type" value="Genomic_DNA"/>
</dbReference>
<accession>A0A5N8WZS1</accession>
<evidence type="ECO:0000313" key="2">
    <source>
        <dbReference type="Proteomes" id="UP000373149"/>
    </source>
</evidence>
<dbReference type="AlphaFoldDB" id="A0A5N8WZS1"/>
<protein>
    <submittedName>
        <fullName evidence="1">Antitoxin</fullName>
    </submittedName>
</protein>
<sequence>MFDALKNLKDKAAEIAEAHGDAIDNGLEKVGDFIDDKTDGKYSDKIDTGVDKAQDLVERLGEKKQSD</sequence>
<dbReference type="Proteomes" id="UP000373149">
    <property type="component" value="Unassembled WGS sequence"/>
</dbReference>
<name>A0A5N8WZS1_9ACTN</name>
<reference evidence="1 2" key="1">
    <citation type="submission" date="2019-09" db="EMBL/GenBank/DDBJ databases">
        <authorList>
            <person name="Duangmal K."/>
            <person name="Teo W.F.A."/>
            <person name="Lipun K."/>
        </authorList>
    </citation>
    <scope>NUCLEOTIDE SEQUENCE [LARGE SCALE GENOMIC DNA]</scope>
    <source>
        <strain evidence="1 2">K1PN6</strain>
    </source>
</reference>
<gene>
    <name evidence="1" type="ORF">FPZ41_31110</name>
</gene>
<dbReference type="RefSeq" id="WP_131570610.1">
    <property type="nucleotide sequence ID" value="NZ_JBFBAN010000012.1"/>
</dbReference>
<dbReference type="Pfam" id="PF14013">
    <property type="entry name" value="MT0933_antitox"/>
    <property type="match status" value="1"/>
</dbReference>
<organism evidence="1 2">
    <name type="scientific">Streptomyces acidicola</name>
    <dbReference type="NCBI Taxonomy" id="2596892"/>
    <lineage>
        <taxon>Bacteria</taxon>
        <taxon>Bacillati</taxon>
        <taxon>Actinomycetota</taxon>
        <taxon>Actinomycetes</taxon>
        <taxon>Kitasatosporales</taxon>
        <taxon>Streptomycetaceae</taxon>
        <taxon>Streptomyces</taxon>
    </lineage>
</organism>
<dbReference type="InterPro" id="IPR028037">
    <property type="entry name" value="Antitoxin_Rv0909/MT0933"/>
</dbReference>